<evidence type="ECO:0000256" key="1">
    <source>
        <dbReference type="ARBA" id="ARBA00004442"/>
    </source>
</evidence>
<comment type="subcellular location">
    <subcellularLocation>
        <location evidence="1">Cell outer membrane</location>
    </subcellularLocation>
</comment>
<sequence>MEIVEAAPPSIDLDVPFAFNSARLESDARDVLDELGKALVSNELQNSRFAIEGHTDVRGSDRYNQRLSEERARMVVQFLEQRYRIPAKRLVVAGYGSSRLKNQAQPDAAENRRVVVRRLDD</sequence>
<dbReference type="Pfam" id="PF00691">
    <property type="entry name" value="OmpA"/>
    <property type="match status" value="1"/>
</dbReference>
<evidence type="ECO:0000313" key="7">
    <source>
        <dbReference type="Proteomes" id="UP000575469"/>
    </source>
</evidence>
<dbReference type="PRINTS" id="PR01021">
    <property type="entry name" value="OMPADOMAIN"/>
</dbReference>
<name>A0A848NXX5_9RALS</name>
<organism evidence="6 7">
    <name type="scientific">Ralstonia insidiosa</name>
    <dbReference type="NCBI Taxonomy" id="190721"/>
    <lineage>
        <taxon>Bacteria</taxon>
        <taxon>Pseudomonadati</taxon>
        <taxon>Pseudomonadota</taxon>
        <taxon>Betaproteobacteria</taxon>
        <taxon>Burkholderiales</taxon>
        <taxon>Burkholderiaceae</taxon>
        <taxon>Ralstonia</taxon>
    </lineage>
</organism>
<dbReference type="InterPro" id="IPR036737">
    <property type="entry name" value="OmpA-like_sf"/>
</dbReference>
<evidence type="ECO:0000256" key="4">
    <source>
        <dbReference type="PROSITE-ProRule" id="PRU00473"/>
    </source>
</evidence>
<dbReference type="SUPFAM" id="SSF103088">
    <property type="entry name" value="OmpA-like"/>
    <property type="match status" value="1"/>
</dbReference>
<dbReference type="EMBL" id="JABBZM010000003">
    <property type="protein sequence ID" value="NMV37316.1"/>
    <property type="molecule type" value="Genomic_DNA"/>
</dbReference>
<dbReference type="InterPro" id="IPR006664">
    <property type="entry name" value="OMP_bac"/>
</dbReference>
<dbReference type="GO" id="GO:0009279">
    <property type="term" value="C:cell outer membrane"/>
    <property type="evidence" value="ECO:0007669"/>
    <property type="project" value="UniProtKB-SubCell"/>
</dbReference>
<dbReference type="PANTHER" id="PTHR30329">
    <property type="entry name" value="STATOR ELEMENT OF FLAGELLAR MOTOR COMPLEX"/>
    <property type="match status" value="1"/>
</dbReference>
<keyword evidence="2 4" id="KW-0472">Membrane</keyword>
<reference evidence="6 7" key="1">
    <citation type="submission" date="2020-04" db="EMBL/GenBank/DDBJ databases">
        <title>Ralstonia insidiosa genome sequencing and assembly.</title>
        <authorList>
            <person name="Martins R.C.R."/>
            <person name="Perdigao-Neto L.V."/>
            <person name="Levin A.S.S."/>
            <person name="Costa S.F."/>
        </authorList>
    </citation>
    <scope>NUCLEOTIDE SEQUENCE [LARGE SCALE GENOMIC DNA]</scope>
    <source>
        <strain evidence="6 7">5047</strain>
    </source>
</reference>
<dbReference type="Proteomes" id="UP000575469">
    <property type="component" value="Unassembled WGS sequence"/>
</dbReference>
<keyword evidence="3" id="KW-0998">Cell outer membrane</keyword>
<dbReference type="CDD" id="cd07185">
    <property type="entry name" value="OmpA_C-like"/>
    <property type="match status" value="1"/>
</dbReference>
<dbReference type="InterPro" id="IPR050330">
    <property type="entry name" value="Bact_OuterMem_StrucFunc"/>
</dbReference>
<evidence type="ECO:0000313" key="6">
    <source>
        <dbReference type="EMBL" id="NMV37316.1"/>
    </source>
</evidence>
<evidence type="ECO:0000256" key="2">
    <source>
        <dbReference type="ARBA" id="ARBA00023136"/>
    </source>
</evidence>
<protein>
    <submittedName>
        <fullName evidence="6">OmpA family protein</fullName>
    </submittedName>
</protein>
<gene>
    <name evidence="6" type="ORF">HGR00_05300</name>
</gene>
<dbReference type="InterPro" id="IPR006690">
    <property type="entry name" value="OMPA-like_CS"/>
</dbReference>
<proteinExistence type="predicted"/>
<evidence type="ECO:0000256" key="3">
    <source>
        <dbReference type="ARBA" id="ARBA00023237"/>
    </source>
</evidence>
<evidence type="ECO:0000259" key="5">
    <source>
        <dbReference type="PROSITE" id="PS51123"/>
    </source>
</evidence>
<dbReference type="AlphaFoldDB" id="A0A848NXX5"/>
<accession>A0A848NXX5</accession>
<dbReference type="PROSITE" id="PS01068">
    <property type="entry name" value="OMPA_1"/>
    <property type="match status" value="1"/>
</dbReference>
<feature type="domain" description="OmpA-like" evidence="5">
    <location>
        <begin position="1"/>
        <end position="121"/>
    </location>
</feature>
<comment type="caution">
    <text evidence="6">The sequence shown here is derived from an EMBL/GenBank/DDBJ whole genome shotgun (WGS) entry which is preliminary data.</text>
</comment>
<dbReference type="Gene3D" id="3.30.1330.60">
    <property type="entry name" value="OmpA-like domain"/>
    <property type="match status" value="1"/>
</dbReference>
<dbReference type="PANTHER" id="PTHR30329:SF21">
    <property type="entry name" value="LIPOPROTEIN YIAD-RELATED"/>
    <property type="match status" value="1"/>
</dbReference>
<dbReference type="PROSITE" id="PS51123">
    <property type="entry name" value="OMPA_2"/>
    <property type="match status" value="1"/>
</dbReference>
<dbReference type="InterPro" id="IPR006665">
    <property type="entry name" value="OmpA-like"/>
</dbReference>